<dbReference type="OrthoDB" id="8549922at2"/>
<dbReference type="GO" id="GO:0005886">
    <property type="term" value="C:plasma membrane"/>
    <property type="evidence" value="ECO:0007669"/>
    <property type="project" value="UniProtKB-SubCell"/>
</dbReference>
<protein>
    <submittedName>
        <fullName evidence="8">CDP-glycerol:poly(Glycerophosphate) glycerophosphotransferase</fullName>
    </submittedName>
</protein>
<comment type="similarity">
    <text evidence="2">Belongs to the CDP-glycerol glycerophosphotransferase family.</text>
</comment>
<dbReference type="PANTHER" id="PTHR37316">
    <property type="entry name" value="TEICHOIC ACID GLYCEROL-PHOSPHATE PRIMASE"/>
    <property type="match status" value="1"/>
</dbReference>
<dbReference type="InterPro" id="IPR051612">
    <property type="entry name" value="Teichoic_Acid_Biosynth"/>
</dbReference>
<evidence type="ECO:0000256" key="4">
    <source>
        <dbReference type="ARBA" id="ARBA00022679"/>
    </source>
</evidence>
<dbReference type="CDD" id="cd00761">
    <property type="entry name" value="Glyco_tranf_GTA_type"/>
    <property type="match status" value="1"/>
</dbReference>
<dbReference type="Pfam" id="PF04464">
    <property type="entry name" value="Glyphos_transf"/>
    <property type="match status" value="1"/>
</dbReference>
<gene>
    <name evidence="8" type="ORF">AE0388_0617</name>
</gene>
<dbReference type="Gene3D" id="3.40.50.11820">
    <property type="match status" value="1"/>
</dbReference>
<dbReference type="Gene3D" id="3.40.50.12580">
    <property type="match status" value="1"/>
</dbReference>
<keyword evidence="4 8" id="KW-0808">Transferase</keyword>
<dbReference type="InterPro" id="IPR007554">
    <property type="entry name" value="Glycerophosphate_synth"/>
</dbReference>
<dbReference type="PANTHER" id="PTHR37316:SF3">
    <property type="entry name" value="TEICHOIC ACID GLYCEROL-PHOSPHATE TRANSFERASE"/>
    <property type="match status" value="1"/>
</dbReference>
<dbReference type="EMBL" id="JTJZ01000013">
    <property type="protein sequence ID" value="KHS53862.1"/>
    <property type="molecule type" value="Genomic_DNA"/>
</dbReference>
<evidence type="ECO:0000259" key="7">
    <source>
        <dbReference type="Pfam" id="PF00535"/>
    </source>
</evidence>
<dbReference type="GO" id="GO:0019350">
    <property type="term" value="P:teichoic acid biosynthetic process"/>
    <property type="evidence" value="ECO:0007669"/>
    <property type="project" value="UniProtKB-KW"/>
</dbReference>
<evidence type="ECO:0000313" key="9">
    <source>
        <dbReference type="Proteomes" id="UP000031488"/>
    </source>
</evidence>
<keyword evidence="5" id="KW-0777">Teichoic acid biosynthesis</keyword>
<reference evidence="8 9" key="1">
    <citation type="submission" date="2014-11" db="EMBL/GenBank/DDBJ databases">
        <title>Draft Genome Sequence of Brevibacterium linens AE038-8.</title>
        <authorList>
            <person name="Maizel D."/>
            <person name="Utturkar S.M."/>
            <person name="Brown S.D."/>
            <person name="Ferrero M."/>
            <person name="Rosen B.P."/>
        </authorList>
    </citation>
    <scope>NUCLEOTIDE SEQUENCE [LARGE SCALE GENOMIC DNA]</scope>
    <source>
        <strain evidence="8 9">AE038-8</strain>
    </source>
</reference>
<dbReference type="InterPro" id="IPR029044">
    <property type="entry name" value="Nucleotide-diphossugar_trans"/>
</dbReference>
<name>A0A0B9A587_BRELN</name>
<accession>A0A0B9A587</accession>
<dbReference type="SUPFAM" id="SSF53756">
    <property type="entry name" value="UDP-Glycosyltransferase/glycogen phosphorylase"/>
    <property type="match status" value="1"/>
</dbReference>
<comment type="caution">
    <text evidence="8">The sequence shown here is derived from an EMBL/GenBank/DDBJ whole genome shotgun (WGS) entry which is preliminary data.</text>
</comment>
<proteinExistence type="inferred from homology"/>
<keyword evidence="9" id="KW-1185">Reference proteome</keyword>
<keyword evidence="3" id="KW-1003">Cell membrane</keyword>
<dbReference type="InterPro" id="IPR043148">
    <property type="entry name" value="TagF_C"/>
</dbReference>
<dbReference type="AlphaFoldDB" id="A0A0B9A587"/>
<dbReference type="InterPro" id="IPR043149">
    <property type="entry name" value="TagF_N"/>
</dbReference>
<dbReference type="InterPro" id="IPR001173">
    <property type="entry name" value="Glyco_trans_2-like"/>
</dbReference>
<dbReference type="Proteomes" id="UP000031488">
    <property type="component" value="Unassembled WGS sequence"/>
</dbReference>
<dbReference type="GO" id="GO:0047355">
    <property type="term" value="F:CDP-glycerol glycerophosphotransferase activity"/>
    <property type="evidence" value="ECO:0007669"/>
    <property type="project" value="InterPro"/>
</dbReference>
<evidence type="ECO:0000256" key="3">
    <source>
        <dbReference type="ARBA" id="ARBA00022475"/>
    </source>
</evidence>
<dbReference type="Pfam" id="PF00535">
    <property type="entry name" value="Glycos_transf_2"/>
    <property type="match status" value="1"/>
</dbReference>
<evidence type="ECO:0000256" key="1">
    <source>
        <dbReference type="ARBA" id="ARBA00004202"/>
    </source>
</evidence>
<evidence type="ECO:0000256" key="6">
    <source>
        <dbReference type="ARBA" id="ARBA00023136"/>
    </source>
</evidence>
<dbReference type="PATRIC" id="fig|1703.6.peg.500"/>
<dbReference type="Gene3D" id="3.90.550.10">
    <property type="entry name" value="Spore Coat Polysaccharide Biosynthesis Protein SpsA, Chain A"/>
    <property type="match status" value="1"/>
</dbReference>
<dbReference type="RefSeq" id="WP_039206958.1">
    <property type="nucleotide sequence ID" value="NZ_JTJZ01000013.1"/>
</dbReference>
<organism evidence="8 9">
    <name type="scientific">Brevibacterium linens</name>
    <dbReference type="NCBI Taxonomy" id="1703"/>
    <lineage>
        <taxon>Bacteria</taxon>
        <taxon>Bacillati</taxon>
        <taxon>Actinomycetota</taxon>
        <taxon>Actinomycetes</taxon>
        <taxon>Micrococcales</taxon>
        <taxon>Brevibacteriaceae</taxon>
        <taxon>Brevibacterium</taxon>
    </lineage>
</organism>
<feature type="domain" description="Glycosyltransferase 2-like" evidence="7">
    <location>
        <begin position="23"/>
        <end position="176"/>
    </location>
</feature>
<evidence type="ECO:0000256" key="5">
    <source>
        <dbReference type="ARBA" id="ARBA00022944"/>
    </source>
</evidence>
<sequence>MEAGEADISEGNNLQMARRPLVSVIISVYNDKTHVLKAVQSVLAQTLNGTEVIIVDDCSTDGTYEYLNEQLSHQPRVAIAQTESNTGGAGGPRNVGMKIAQAPYVTFLDSDDVLERHACYNLLHAAEKYGSDITVGRTRRFNVEQAKFSSWHSRLFRDEYFLESVEDNPEIVIDTNSVAKLYRTEFLTDLELSFEEHVHYEDLIFTARAFASARGIAVIPESVYCWNVYPQSVRKSITNQRDDIKNLKHRRYAIDRVMEVVDEDVNPRMRARLQVKVLRHDVRLYLNDIAAGKNRKITHELLTELQDMIRTVPEEAFDEISLPERLLMASTLVGNRGLITRTVNISRGLYDLYGDWSGDRHSGLWEPSVFGAFPENSLERRLTSFDPSTAIGIPWYNFQWNHRADSVLIDDANSVTIQGTTPDSFGKMENSDLQARVVIREKTGAKRVWAWVASYRYHADTRIIKWSADFTFPADLDSSRQPRMSVQLEFNDGATYSSQSIRVRRGFKGNELKTRPSSILTKLANIHYRPYCSRINTLAFRSTPVTERRKQLRNTIAPLTARQAQRIDSKWVPLPRAERFATGSKIMRKSTGPLDENLVVVESHMGKSQFDSPRAIADQLTKLRSGLKIVWVAEPGQNWSFGRNDVVIRHTPNYYRTLGLAKYIVDNQSLPDGYVKREGQIYVQTWHGIPLKKMGFDEGEMAFASDDELDNLKRKVDYWDFLTVPSEYFQQTFVPAYRFNGAMLPQGSPRNDILVNRGRGSRLWKRELGLDEHRRTVLYAPTFREKGATTLELDLEQFVERFGDAVQLLVRPHYLNRIRIPKHMRADVVDVSAVDDTNRILMATDALITDYSSIMFDYLVLDRPVVLYAYDFATYAQSYRGAYIDLRDNAPGPLVMSQDALFAELQKLLDGDDNHGEVRCAFKQKYAGTEPGDSARATVAAVWSSK</sequence>
<keyword evidence="6" id="KW-0472">Membrane</keyword>
<comment type="subcellular location">
    <subcellularLocation>
        <location evidence="1">Cell membrane</location>
        <topology evidence="1">Peripheral membrane protein</topology>
    </subcellularLocation>
</comment>
<evidence type="ECO:0000313" key="8">
    <source>
        <dbReference type="EMBL" id="KHS53862.1"/>
    </source>
</evidence>
<evidence type="ECO:0000256" key="2">
    <source>
        <dbReference type="ARBA" id="ARBA00010488"/>
    </source>
</evidence>
<dbReference type="SUPFAM" id="SSF53448">
    <property type="entry name" value="Nucleotide-diphospho-sugar transferases"/>
    <property type="match status" value="1"/>
</dbReference>